<keyword evidence="4" id="KW-0560">Oxidoreductase</keyword>
<dbReference type="PANTHER" id="PTHR46206">
    <property type="entry name" value="CYTOCHROME P450"/>
    <property type="match status" value="1"/>
</dbReference>
<reference evidence="8" key="2">
    <citation type="submission" date="2015-01" db="EMBL/GenBank/DDBJ databases">
        <title>Evolutionary Origins and Diversification of the Mycorrhizal Mutualists.</title>
        <authorList>
            <consortium name="DOE Joint Genome Institute"/>
            <consortium name="Mycorrhizal Genomics Consortium"/>
            <person name="Kohler A."/>
            <person name="Kuo A."/>
            <person name="Nagy L.G."/>
            <person name="Floudas D."/>
            <person name="Copeland A."/>
            <person name="Barry K.W."/>
            <person name="Cichocki N."/>
            <person name="Veneault-Fourrey C."/>
            <person name="LaButti K."/>
            <person name="Lindquist E.A."/>
            <person name="Lipzen A."/>
            <person name="Lundell T."/>
            <person name="Morin E."/>
            <person name="Murat C."/>
            <person name="Riley R."/>
            <person name="Ohm R."/>
            <person name="Sun H."/>
            <person name="Tunlid A."/>
            <person name="Henrissat B."/>
            <person name="Grigoriev I.V."/>
            <person name="Hibbett D.S."/>
            <person name="Martin F."/>
        </authorList>
    </citation>
    <scope>NUCLEOTIDE SEQUENCE [LARGE SCALE GENOMIC DNA]</scope>
    <source>
        <strain evidence="8">441</strain>
    </source>
</reference>
<accession>A0A0C9Z2G3</accession>
<comment type="cofactor">
    <cofactor evidence="1">
        <name>heme</name>
        <dbReference type="ChEBI" id="CHEBI:30413"/>
    </cofactor>
</comment>
<proteinExistence type="inferred from homology"/>
<organism evidence="7 8">
    <name type="scientific">Pisolithus microcarpus 441</name>
    <dbReference type="NCBI Taxonomy" id="765257"/>
    <lineage>
        <taxon>Eukaryota</taxon>
        <taxon>Fungi</taxon>
        <taxon>Dikarya</taxon>
        <taxon>Basidiomycota</taxon>
        <taxon>Agaricomycotina</taxon>
        <taxon>Agaricomycetes</taxon>
        <taxon>Agaricomycetidae</taxon>
        <taxon>Boletales</taxon>
        <taxon>Sclerodermatineae</taxon>
        <taxon>Pisolithaceae</taxon>
        <taxon>Pisolithus</taxon>
    </lineage>
</organism>
<dbReference type="InterPro" id="IPR036396">
    <property type="entry name" value="Cyt_P450_sf"/>
</dbReference>
<dbReference type="GO" id="GO:0020037">
    <property type="term" value="F:heme binding"/>
    <property type="evidence" value="ECO:0007669"/>
    <property type="project" value="InterPro"/>
</dbReference>
<dbReference type="SUPFAM" id="SSF48264">
    <property type="entry name" value="Cytochrome P450"/>
    <property type="match status" value="1"/>
</dbReference>
<dbReference type="PANTHER" id="PTHR46206:SF6">
    <property type="entry name" value="CYTOCHROME P450 MONOOXYGENASE AN1598-RELATED"/>
    <property type="match status" value="1"/>
</dbReference>
<evidence type="ECO:0000256" key="3">
    <source>
        <dbReference type="ARBA" id="ARBA00022723"/>
    </source>
</evidence>
<evidence type="ECO:0000256" key="2">
    <source>
        <dbReference type="ARBA" id="ARBA00010617"/>
    </source>
</evidence>
<evidence type="ECO:0000313" key="8">
    <source>
        <dbReference type="Proteomes" id="UP000054018"/>
    </source>
</evidence>
<evidence type="ECO:0000256" key="1">
    <source>
        <dbReference type="ARBA" id="ARBA00001971"/>
    </source>
</evidence>
<evidence type="ECO:0000256" key="5">
    <source>
        <dbReference type="ARBA" id="ARBA00023004"/>
    </source>
</evidence>
<evidence type="ECO:0000256" key="6">
    <source>
        <dbReference type="ARBA" id="ARBA00023033"/>
    </source>
</evidence>
<evidence type="ECO:0000256" key="4">
    <source>
        <dbReference type="ARBA" id="ARBA00023002"/>
    </source>
</evidence>
<dbReference type="EMBL" id="KN833949">
    <property type="protein sequence ID" value="KIK14223.1"/>
    <property type="molecule type" value="Genomic_DNA"/>
</dbReference>
<dbReference type="OrthoDB" id="1844152at2759"/>
<reference evidence="7 8" key="1">
    <citation type="submission" date="2014-04" db="EMBL/GenBank/DDBJ databases">
        <authorList>
            <consortium name="DOE Joint Genome Institute"/>
            <person name="Kuo A."/>
            <person name="Kohler A."/>
            <person name="Costa M.D."/>
            <person name="Nagy L.G."/>
            <person name="Floudas D."/>
            <person name="Copeland A."/>
            <person name="Barry K.W."/>
            <person name="Cichocki N."/>
            <person name="Veneault-Fourrey C."/>
            <person name="LaButti K."/>
            <person name="Lindquist E.A."/>
            <person name="Lipzen A."/>
            <person name="Lundell T."/>
            <person name="Morin E."/>
            <person name="Murat C."/>
            <person name="Sun H."/>
            <person name="Tunlid A."/>
            <person name="Henrissat B."/>
            <person name="Grigoriev I.V."/>
            <person name="Hibbett D.S."/>
            <person name="Martin F."/>
            <person name="Nordberg H.P."/>
            <person name="Cantor M.N."/>
            <person name="Hua S.X."/>
        </authorList>
    </citation>
    <scope>NUCLEOTIDE SEQUENCE [LARGE SCALE GENOMIC DNA]</scope>
    <source>
        <strain evidence="7 8">441</strain>
    </source>
</reference>
<dbReference type="Gene3D" id="1.10.630.10">
    <property type="entry name" value="Cytochrome P450"/>
    <property type="match status" value="1"/>
</dbReference>
<dbReference type="GO" id="GO:0016705">
    <property type="term" value="F:oxidoreductase activity, acting on paired donors, with incorporation or reduction of molecular oxygen"/>
    <property type="evidence" value="ECO:0007669"/>
    <property type="project" value="InterPro"/>
</dbReference>
<dbReference type="GO" id="GO:0005506">
    <property type="term" value="F:iron ion binding"/>
    <property type="evidence" value="ECO:0007669"/>
    <property type="project" value="InterPro"/>
</dbReference>
<keyword evidence="6" id="KW-0503">Monooxygenase</keyword>
<protein>
    <submittedName>
        <fullName evidence="7">Uncharacterized protein</fullName>
    </submittedName>
</protein>
<dbReference type="GO" id="GO:0004497">
    <property type="term" value="F:monooxygenase activity"/>
    <property type="evidence" value="ECO:0007669"/>
    <property type="project" value="UniProtKB-KW"/>
</dbReference>
<dbReference type="AlphaFoldDB" id="A0A0C9Z2G3"/>
<dbReference type="STRING" id="765257.A0A0C9Z2G3"/>
<comment type="similarity">
    <text evidence="2">Belongs to the cytochrome P450 family.</text>
</comment>
<keyword evidence="5" id="KW-0408">Iron</keyword>
<dbReference type="Proteomes" id="UP000054018">
    <property type="component" value="Unassembled WGS sequence"/>
</dbReference>
<dbReference type="HOGENOM" id="CLU_842293_0_0_1"/>
<sequence>MNQIAAGATTTAWQATSDMRLRLRHAPQSRDRHLDLGYQKIGVKLFGTRYWTLNAGTGPRQVGVVATLAEIVGASSSEAQPQRSSAPSLTVTSILFAVTTIRWCMPAFLVKAPSNAEAVAIHAQAVQGIKRKMLRPSPTASGTKCCVCSQLDDIPSNGYSSWSLSYISSFKYVSNAAEVLQEGYAKKHEGTPFKALTLNRWIVFISPWKSDLAVETVRDILVIGQDLVWIDLDSRFVAAVTTNANVFNIFLKFMWLIDESQESSRRQSTLHVLIINSASIHSTTNTFSRALCNLAAYPQYVGSLREEIDEVIQEHGWTKKAIALMQKGFW</sequence>
<name>A0A0C9Z2G3_9AGAM</name>
<evidence type="ECO:0000313" key="7">
    <source>
        <dbReference type="EMBL" id="KIK14223.1"/>
    </source>
</evidence>
<keyword evidence="3" id="KW-0479">Metal-binding</keyword>
<gene>
    <name evidence="7" type="ORF">PISMIDRAFT_17439</name>
</gene>
<keyword evidence="8" id="KW-1185">Reference proteome</keyword>